<dbReference type="PANTHER" id="PTHR30086:SF20">
    <property type="entry name" value="ARGININE EXPORTER PROTEIN ARGO-RELATED"/>
    <property type="match status" value="1"/>
</dbReference>
<evidence type="ECO:0000256" key="3">
    <source>
        <dbReference type="ARBA" id="ARBA00022692"/>
    </source>
</evidence>
<dbReference type="PANTHER" id="PTHR30086">
    <property type="entry name" value="ARGININE EXPORTER PROTEIN ARGO"/>
    <property type="match status" value="1"/>
</dbReference>
<evidence type="ECO:0000256" key="6">
    <source>
        <dbReference type="SAM" id="Phobius"/>
    </source>
</evidence>
<reference evidence="7 8" key="1">
    <citation type="submission" date="2018-10" db="EMBL/GenBank/DDBJ databases">
        <title>Lactobacillus sp. R7 and Lactobacillus sp. R19 isolated from fermented mustard green product of Taiwan.</title>
        <authorList>
            <person name="Lin S.-T."/>
        </authorList>
    </citation>
    <scope>NUCLEOTIDE SEQUENCE [LARGE SCALE GENOMIC DNA]</scope>
    <source>
        <strain evidence="7 8">BCRC 81129</strain>
    </source>
</reference>
<evidence type="ECO:0000313" key="8">
    <source>
        <dbReference type="Proteomes" id="UP000297348"/>
    </source>
</evidence>
<dbReference type="GO" id="GO:0005886">
    <property type="term" value="C:plasma membrane"/>
    <property type="evidence" value="ECO:0007669"/>
    <property type="project" value="UniProtKB-SubCell"/>
</dbReference>
<keyword evidence="3 6" id="KW-0812">Transmembrane</keyword>
<evidence type="ECO:0000313" key="7">
    <source>
        <dbReference type="EMBL" id="TGD18353.1"/>
    </source>
</evidence>
<name>A0A4Z0J9C7_9LACO</name>
<dbReference type="Pfam" id="PF01810">
    <property type="entry name" value="LysE"/>
    <property type="match status" value="1"/>
</dbReference>
<dbReference type="InterPro" id="IPR001123">
    <property type="entry name" value="LeuE-type"/>
</dbReference>
<dbReference type="OrthoDB" id="5638726at2"/>
<keyword evidence="8" id="KW-1185">Reference proteome</keyword>
<keyword evidence="2" id="KW-1003">Cell membrane</keyword>
<proteinExistence type="predicted"/>
<dbReference type="Proteomes" id="UP000297348">
    <property type="component" value="Unassembled WGS sequence"/>
</dbReference>
<evidence type="ECO:0000256" key="4">
    <source>
        <dbReference type="ARBA" id="ARBA00022989"/>
    </source>
</evidence>
<feature type="transmembrane region" description="Helical" evidence="6">
    <location>
        <begin position="6"/>
        <end position="26"/>
    </location>
</feature>
<comment type="subcellular location">
    <subcellularLocation>
        <location evidence="1">Cell membrane</location>
        <topology evidence="1">Multi-pass membrane protein</topology>
    </subcellularLocation>
</comment>
<feature type="transmembrane region" description="Helical" evidence="6">
    <location>
        <begin position="147"/>
        <end position="168"/>
    </location>
</feature>
<organism evidence="7 8">
    <name type="scientific">Levilactobacillus suantsaiihabitans</name>
    <dbReference type="NCBI Taxonomy" id="2487722"/>
    <lineage>
        <taxon>Bacteria</taxon>
        <taxon>Bacillati</taxon>
        <taxon>Bacillota</taxon>
        <taxon>Bacilli</taxon>
        <taxon>Lactobacillales</taxon>
        <taxon>Lactobacillaceae</taxon>
        <taxon>Levilactobacillus</taxon>
    </lineage>
</organism>
<comment type="caution">
    <text evidence="7">The sequence shown here is derived from an EMBL/GenBank/DDBJ whole genome shotgun (WGS) entry which is preliminary data.</text>
</comment>
<accession>A0A4Z0J9C7</accession>
<evidence type="ECO:0000256" key="5">
    <source>
        <dbReference type="ARBA" id="ARBA00023136"/>
    </source>
</evidence>
<evidence type="ECO:0000256" key="1">
    <source>
        <dbReference type="ARBA" id="ARBA00004651"/>
    </source>
</evidence>
<keyword evidence="5 6" id="KW-0472">Membrane</keyword>
<dbReference type="RefSeq" id="WP_135368275.1">
    <property type="nucleotide sequence ID" value="NZ_RKLX01000013.1"/>
</dbReference>
<keyword evidence="4 6" id="KW-1133">Transmembrane helix</keyword>
<protein>
    <submittedName>
        <fullName evidence="7">Amino acid transporter</fullName>
    </submittedName>
</protein>
<evidence type="ECO:0000256" key="2">
    <source>
        <dbReference type="ARBA" id="ARBA00022475"/>
    </source>
</evidence>
<sequence>MSAMYLKGLLLSLALVSSIGMQNLFVFNNAINQPLKRAWPVTIMVWFADTALTLAAFFGMGAIISSHQLFKLIIMFLGGLLVIWIGFGILRSAASFKLESANTPLTMKKSLVNAWVVTWANPQAIIDTSLMFGALRGSLADNEVTPFITGVVSATAIWFFGITLILGLLKERLPQKFLMWVNIVSGGIVMVYGAYLLYQAVMMVI</sequence>
<feature type="transmembrane region" description="Helical" evidence="6">
    <location>
        <begin position="69"/>
        <end position="90"/>
    </location>
</feature>
<dbReference type="AlphaFoldDB" id="A0A4Z0J9C7"/>
<feature type="transmembrane region" description="Helical" evidence="6">
    <location>
        <begin position="38"/>
        <end position="63"/>
    </location>
</feature>
<dbReference type="EMBL" id="RKLX01000013">
    <property type="protein sequence ID" value="TGD18353.1"/>
    <property type="molecule type" value="Genomic_DNA"/>
</dbReference>
<dbReference type="GO" id="GO:0015171">
    <property type="term" value="F:amino acid transmembrane transporter activity"/>
    <property type="evidence" value="ECO:0007669"/>
    <property type="project" value="TreeGrafter"/>
</dbReference>
<feature type="transmembrane region" description="Helical" evidence="6">
    <location>
        <begin position="177"/>
        <end position="198"/>
    </location>
</feature>
<gene>
    <name evidence="7" type="ORF">EGT51_08555</name>
</gene>